<feature type="compositionally biased region" description="Low complexity" evidence="1">
    <location>
        <begin position="70"/>
        <end position="81"/>
    </location>
</feature>
<keyword evidence="3" id="KW-1185">Reference proteome</keyword>
<organism evidence="2 3">
    <name type="scientific">Acanthosepion pharaonis</name>
    <name type="common">Pharaoh cuttlefish</name>
    <name type="synonym">Sepia pharaonis</name>
    <dbReference type="NCBI Taxonomy" id="158019"/>
    <lineage>
        <taxon>Eukaryota</taxon>
        <taxon>Metazoa</taxon>
        <taxon>Spiralia</taxon>
        <taxon>Lophotrochozoa</taxon>
        <taxon>Mollusca</taxon>
        <taxon>Cephalopoda</taxon>
        <taxon>Coleoidea</taxon>
        <taxon>Decapodiformes</taxon>
        <taxon>Sepiida</taxon>
        <taxon>Sepiina</taxon>
        <taxon>Sepiidae</taxon>
        <taxon>Acanthosepion</taxon>
    </lineage>
</organism>
<evidence type="ECO:0000256" key="1">
    <source>
        <dbReference type="SAM" id="MobiDB-lite"/>
    </source>
</evidence>
<sequence length="163" mass="17985">MHRAGVSRAWSRPQAPPRPPAPRRNGGGTARYSGHCHRSRSVRPRRSRGLASTRRFIVALAPQTHTDLISLSASASASSRAEPGKSWPRSVGPETIAQDRNPMPVGQPRQLVHLIRRQELRLIDRDTGERSLSVPLQRTGLQIGRRTNGVAGCDRPMREAMVP</sequence>
<evidence type="ECO:0000313" key="2">
    <source>
        <dbReference type="EMBL" id="CAE1309723.1"/>
    </source>
</evidence>
<name>A0A812DRL7_ACAPH</name>
<proteinExistence type="predicted"/>
<dbReference type="AlphaFoldDB" id="A0A812DRL7"/>
<evidence type="ECO:0000313" key="3">
    <source>
        <dbReference type="Proteomes" id="UP000597762"/>
    </source>
</evidence>
<comment type="caution">
    <text evidence="2">The sequence shown here is derived from an EMBL/GenBank/DDBJ whole genome shotgun (WGS) entry which is preliminary data.</text>
</comment>
<dbReference type="Proteomes" id="UP000597762">
    <property type="component" value="Unassembled WGS sequence"/>
</dbReference>
<protein>
    <submittedName>
        <fullName evidence="2">Uncharacterized protein</fullName>
    </submittedName>
</protein>
<feature type="compositionally biased region" description="Basic residues" evidence="1">
    <location>
        <begin position="34"/>
        <end position="48"/>
    </location>
</feature>
<feature type="region of interest" description="Disordered" evidence="1">
    <location>
        <begin position="1"/>
        <end position="49"/>
    </location>
</feature>
<feature type="region of interest" description="Disordered" evidence="1">
    <location>
        <begin position="67"/>
        <end position="106"/>
    </location>
</feature>
<dbReference type="EMBL" id="CAHIKZ030004339">
    <property type="protein sequence ID" value="CAE1309723.1"/>
    <property type="molecule type" value="Genomic_DNA"/>
</dbReference>
<reference evidence="2" key="1">
    <citation type="submission" date="2021-01" db="EMBL/GenBank/DDBJ databases">
        <authorList>
            <person name="Li R."/>
            <person name="Bekaert M."/>
        </authorList>
    </citation>
    <scope>NUCLEOTIDE SEQUENCE</scope>
    <source>
        <strain evidence="2">Farmed</strain>
    </source>
</reference>
<accession>A0A812DRL7</accession>
<gene>
    <name evidence="2" type="ORF">SPHA_61401</name>
</gene>